<dbReference type="PANTHER" id="PTHR30625:SF11">
    <property type="entry name" value="MOTA_TOLQ_EXBB PROTON CHANNEL DOMAIN-CONTAINING PROTEIN"/>
    <property type="match status" value="1"/>
</dbReference>
<evidence type="ECO:0000256" key="4">
    <source>
        <dbReference type="ARBA" id="ARBA00022989"/>
    </source>
</evidence>
<reference evidence="10 11" key="1">
    <citation type="submission" date="2023-04" db="EMBL/GenBank/DDBJ databases">
        <title>A novel bacteria isolated from coastal sediment.</title>
        <authorList>
            <person name="Liu X.-J."/>
            <person name="Du Z.-J."/>
        </authorList>
    </citation>
    <scope>NUCLEOTIDE SEQUENCE [LARGE SCALE GENOMIC DNA]</scope>
    <source>
        <strain evidence="10 11">SDUM461003</strain>
    </source>
</reference>
<evidence type="ECO:0000256" key="8">
    <source>
        <dbReference type="SAM" id="SignalP"/>
    </source>
</evidence>
<protein>
    <submittedName>
        <fullName evidence="10">MotA/TolQ/ExbB proton channel family protein</fullName>
    </submittedName>
</protein>
<evidence type="ECO:0000256" key="3">
    <source>
        <dbReference type="ARBA" id="ARBA00022692"/>
    </source>
</evidence>
<keyword evidence="5 7" id="KW-0472">Membrane</keyword>
<evidence type="ECO:0000259" key="9">
    <source>
        <dbReference type="Pfam" id="PF01618"/>
    </source>
</evidence>
<dbReference type="InterPro" id="IPR002898">
    <property type="entry name" value="MotA_ExbB_proton_chnl"/>
</dbReference>
<keyword evidence="6" id="KW-0813">Transport</keyword>
<evidence type="ECO:0000256" key="2">
    <source>
        <dbReference type="ARBA" id="ARBA00022475"/>
    </source>
</evidence>
<comment type="subcellular location">
    <subcellularLocation>
        <location evidence="1">Cell membrane</location>
        <topology evidence="1">Multi-pass membrane protein</topology>
    </subcellularLocation>
    <subcellularLocation>
        <location evidence="6">Membrane</location>
        <topology evidence="6">Multi-pass membrane protein</topology>
    </subcellularLocation>
</comment>
<feature type="transmembrane region" description="Helical" evidence="7">
    <location>
        <begin position="230"/>
        <end position="254"/>
    </location>
</feature>
<keyword evidence="11" id="KW-1185">Reference proteome</keyword>
<evidence type="ECO:0000313" key="10">
    <source>
        <dbReference type="EMBL" id="MDQ8209250.1"/>
    </source>
</evidence>
<feature type="domain" description="MotA/TolQ/ExbB proton channel" evidence="9">
    <location>
        <begin position="149"/>
        <end position="262"/>
    </location>
</feature>
<keyword evidence="8" id="KW-0732">Signal</keyword>
<dbReference type="RefSeq" id="WP_308952125.1">
    <property type="nucleotide sequence ID" value="NZ_JARXHW010000058.1"/>
</dbReference>
<gene>
    <name evidence="10" type="ORF">QEH52_17115</name>
</gene>
<feature type="signal peptide" evidence="8">
    <location>
        <begin position="1"/>
        <end position="25"/>
    </location>
</feature>
<dbReference type="EMBL" id="JARXHW010000058">
    <property type="protein sequence ID" value="MDQ8209250.1"/>
    <property type="molecule type" value="Genomic_DNA"/>
</dbReference>
<evidence type="ECO:0000313" key="11">
    <source>
        <dbReference type="Proteomes" id="UP001225316"/>
    </source>
</evidence>
<comment type="caution">
    <text evidence="10">The sequence shown here is derived from an EMBL/GenBank/DDBJ whole genome shotgun (WGS) entry which is preliminary data.</text>
</comment>
<evidence type="ECO:0000256" key="1">
    <source>
        <dbReference type="ARBA" id="ARBA00004651"/>
    </source>
</evidence>
<evidence type="ECO:0000256" key="6">
    <source>
        <dbReference type="RuleBase" id="RU004057"/>
    </source>
</evidence>
<keyword evidence="6" id="KW-0653">Protein transport</keyword>
<accession>A0ABU1AYK9</accession>
<keyword evidence="3 7" id="KW-0812">Transmembrane</keyword>
<feature type="chain" id="PRO_5045252436" evidence="8">
    <location>
        <begin position="26"/>
        <end position="295"/>
    </location>
</feature>
<sequence>MTKRYLRLFILFSISCCVLPWALRAQDGPGGTGGTGGADSANAVPGEVGEAVDGTESMGPATVEVDEFITEDVSATGALIEKLKESGKTGIALFFISVVGFSFAFERLFNLRKSLITPPRLAGQVDQLWSQGDVSAVKKLASESHSTLGRVINEIVEHRDSPRADITTMAGDLASREMRLHLQRAYPLAVVATISPLLGLFGTVYGMIGAFESVALAGEMGDPSIMAGDIAYALITTALGLVIAVPALASYHFFRIRTNMLALGLESQLGHIMSRWFGPNAIVPKKSTPQTPLED</sequence>
<feature type="transmembrane region" description="Helical" evidence="7">
    <location>
        <begin position="91"/>
        <end position="109"/>
    </location>
</feature>
<dbReference type="Proteomes" id="UP001225316">
    <property type="component" value="Unassembled WGS sequence"/>
</dbReference>
<dbReference type="Pfam" id="PF01618">
    <property type="entry name" value="MotA_ExbB"/>
    <property type="match status" value="1"/>
</dbReference>
<keyword evidence="4 7" id="KW-1133">Transmembrane helix</keyword>
<dbReference type="InterPro" id="IPR050790">
    <property type="entry name" value="ExbB/TolQ_transport"/>
</dbReference>
<organism evidence="10 11">
    <name type="scientific">Thalassobacterium maritimum</name>
    <dbReference type="NCBI Taxonomy" id="3041265"/>
    <lineage>
        <taxon>Bacteria</taxon>
        <taxon>Pseudomonadati</taxon>
        <taxon>Verrucomicrobiota</taxon>
        <taxon>Opitutia</taxon>
        <taxon>Puniceicoccales</taxon>
        <taxon>Coraliomargaritaceae</taxon>
        <taxon>Thalassobacterium</taxon>
    </lineage>
</organism>
<proteinExistence type="inferred from homology"/>
<name>A0ABU1AYK9_9BACT</name>
<evidence type="ECO:0000256" key="7">
    <source>
        <dbReference type="SAM" id="Phobius"/>
    </source>
</evidence>
<comment type="similarity">
    <text evidence="6">Belongs to the exbB/tolQ family.</text>
</comment>
<dbReference type="PANTHER" id="PTHR30625">
    <property type="entry name" value="PROTEIN TOLQ"/>
    <property type="match status" value="1"/>
</dbReference>
<feature type="transmembrane region" description="Helical" evidence="7">
    <location>
        <begin position="185"/>
        <end position="210"/>
    </location>
</feature>
<keyword evidence="2" id="KW-1003">Cell membrane</keyword>
<evidence type="ECO:0000256" key="5">
    <source>
        <dbReference type="ARBA" id="ARBA00023136"/>
    </source>
</evidence>